<gene>
    <name evidence="1" type="ORF">IQ222_06555</name>
</gene>
<comment type="caution">
    <text evidence="1">The sequence shown here is derived from an EMBL/GenBank/DDBJ whole genome shotgun (WGS) entry which is preliminary data.</text>
</comment>
<name>A0ACC5PZY7_DOLFA</name>
<dbReference type="EMBL" id="JADEWF010000015">
    <property type="protein sequence ID" value="MBE9218451.1"/>
    <property type="molecule type" value="Genomic_DNA"/>
</dbReference>
<evidence type="ECO:0000313" key="1">
    <source>
        <dbReference type="EMBL" id="MBE9218451.1"/>
    </source>
</evidence>
<organism evidence="1 2">
    <name type="scientific">Dolichospermum flos-aquae LEGE 04289</name>
    <dbReference type="NCBI Taxonomy" id="1828708"/>
    <lineage>
        <taxon>Bacteria</taxon>
        <taxon>Bacillati</taxon>
        <taxon>Cyanobacteriota</taxon>
        <taxon>Cyanophyceae</taxon>
        <taxon>Nostocales</taxon>
        <taxon>Aphanizomenonaceae</taxon>
        <taxon>Dolichospermum</taxon>
    </lineage>
</organism>
<keyword evidence="2" id="KW-1185">Reference proteome</keyword>
<evidence type="ECO:0000313" key="2">
    <source>
        <dbReference type="Proteomes" id="UP000597867"/>
    </source>
</evidence>
<proteinExistence type="predicted"/>
<accession>A0ACC5PZY7</accession>
<dbReference type="Proteomes" id="UP000597867">
    <property type="component" value="Unassembled WGS sequence"/>
</dbReference>
<reference evidence="1" key="1">
    <citation type="submission" date="2020-10" db="EMBL/GenBank/DDBJ databases">
        <authorList>
            <person name="Castelo-Branco R."/>
            <person name="Eusebio N."/>
            <person name="Adriana R."/>
            <person name="Vieira A."/>
            <person name="Brugerolle De Fraissinette N."/>
            <person name="Rezende De Castro R."/>
            <person name="Schneider M.P."/>
            <person name="Vasconcelos V."/>
            <person name="Leao P.N."/>
        </authorList>
    </citation>
    <scope>NUCLEOTIDE SEQUENCE</scope>
    <source>
        <strain evidence="1">LEGE 04289</strain>
    </source>
</reference>
<sequence>MVGLDKTPKSDPQMKDRRWINRKEAWDKAERALQRLSKCNDQESLEAMRDSVIEQAVPQGFFSIWMTVFKDDPDMLNRFINAFPGTCKDCFDVEGKAIPRPGGRI</sequence>
<protein>
    <submittedName>
        <fullName evidence="1">Uncharacterized protein</fullName>
    </submittedName>
</protein>